<name>A0ACB6Z5V9_THEGA</name>
<reference evidence="1" key="2">
    <citation type="journal article" date="2020" name="Nat. Commun.">
        <title>Large-scale genome sequencing of mycorrhizal fungi provides insights into the early evolution of symbiotic traits.</title>
        <authorList>
            <person name="Miyauchi S."/>
            <person name="Kiss E."/>
            <person name="Kuo A."/>
            <person name="Drula E."/>
            <person name="Kohler A."/>
            <person name="Sanchez-Garcia M."/>
            <person name="Morin E."/>
            <person name="Andreopoulos B."/>
            <person name="Barry K.W."/>
            <person name="Bonito G."/>
            <person name="Buee M."/>
            <person name="Carver A."/>
            <person name="Chen C."/>
            <person name="Cichocki N."/>
            <person name="Clum A."/>
            <person name="Culley D."/>
            <person name="Crous P.W."/>
            <person name="Fauchery L."/>
            <person name="Girlanda M."/>
            <person name="Hayes R.D."/>
            <person name="Keri Z."/>
            <person name="LaButti K."/>
            <person name="Lipzen A."/>
            <person name="Lombard V."/>
            <person name="Magnuson J."/>
            <person name="Maillard F."/>
            <person name="Murat C."/>
            <person name="Nolan M."/>
            <person name="Ohm R.A."/>
            <person name="Pangilinan J."/>
            <person name="Pereira M.F."/>
            <person name="Perotto S."/>
            <person name="Peter M."/>
            <person name="Pfister S."/>
            <person name="Riley R."/>
            <person name="Sitrit Y."/>
            <person name="Stielow J.B."/>
            <person name="Szollosi G."/>
            <person name="Zifcakova L."/>
            <person name="Stursova M."/>
            <person name="Spatafora J.W."/>
            <person name="Tedersoo L."/>
            <person name="Vaario L.M."/>
            <person name="Yamada A."/>
            <person name="Yan M."/>
            <person name="Wang P."/>
            <person name="Xu J."/>
            <person name="Bruns T."/>
            <person name="Baldrian P."/>
            <person name="Vilgalys R."/>
            <person name="Dunand C."/>
            <person name="Henrissat B."/>
            <person name="Grigoriev I.V."/>
            <person name="Hibbett D."/>
            <person name="Nagy L.G."/>
            <person name="Martin F.M."/>
        </authorList>
    </citation>
    <scope>NUCLEOTIDE SEQUENCE</scope>
    <source>
        <strain evidence="1">P2</strain>
    </source>
</reference>
<feature type="non-terminal residue" evidence="1">
    <location>
        <position position="1"/>
    </location>
</feature>
<reference evidence="1" key="1">
    <citation type="submission" date="2019-10" db="EMBL/GenBank/DDBJ databases">
        <authorList>
            <consortium name="DOE Joint Genome Institute"/>
            <person name="Kuo A."/>
            <person name="Miyauchi S."/>
            <person name="Kiss E."/>
            <person name="Drula E."/>
            <person name="Kohler A."/>
            <person name="Sanchez-Garcia M."/>
            <person name="Andreopoulos B."/>
            <person name="Barry K.W."/>
            <person name="Bonito G."/>
            <person name="Buee M."/>
            <person name="Carver A."/>
            <person name="Chen C."/>
            <person name="Cichocki N."/>
            <person name="Clum A."/>
            <person name="Culley D."/>
            <person name="Crous P.W."/>
            <person name="Fauchery L."/>
            <person name="Girlanda M."/>
            <person name="Hayes R."/>
            <person name="Keri Z."/>
            <person name="Labutti K."/>
            <person name="Lipzen A."/>
            <person name="Lombard V."/>
            <person name="Magnuson J."/>
            <person name="Maillard F."/>
            <person name="Morin E."/>
            <person name="Murat C."/>
            <person name="Nolan M."/>
            <person name="Ohm R."/>
            <person name="Pangilinan J."/>
            <person name="Pereira M."/>
            <person name="Perotto S."/>
            <person name="Peter M."/>
            <person name="Riley R."/>
            <person name="Sitrit Y."/>
            <person name="Stielow B."/>
            <person name="Szollosi G."/>
            <person name="Zifcakova L."/>
            <person name="Stursova M."/>
            <person name="Spatafora J.W."/>
            <person name="Tedersoo L."/>
            <person name="Vaario L.-M."/>
            <person name="Yamada A."/>
            <person name="Yan M."/>
            <person name="Wang P."/>
            <person name="Xu J."/>
            <person name="Bruns T."/>
            <person name="Baldrian P."/>
            <person name="Vilgalys R."/>
            <person name="Henrissat B."/>
            <person name="Grigoriev I.V."/>
            <person name="Hibbett D."/>
            <person name="Nagy L.G."/>
            <person name="Martin F.M."/>
        </authorList>
    </citation>
    <scope>NUCLEOTIDE SEQUENCE</scope>
    <source>
        <strain evidence="1">P2</strain>
    </source>
</reference>
<proteinExistence type="predicted"/>
<evidence type="ECO:0000313" key="1">
    <source>
        <dbReference type="EMBL" id="KAF9644912.1"/>
    </source>
</evidence>
<comment type="caution">
    <text evidence="1">The sequence shown here is derived from an EMBL/GenBank/DDBJ whole genome shotgun (WGS) entry which is preliminary data.</text>
</comment>
<gene>
    <name evidence="1" type="ORF">BDM02DRAFT_3102149</name>
</gene>
<keyword evidence="2" id="KW-1185">Reference proteome</keyword>
<accession>A0ACB6Z5V9</accession>
<organism evidence="1 2">
    <name type="scientific">Thelephora ganbajun</name>
    <name type="common">Ganba fungus</name>
    <dbReference type="NCBI Taxonomy" id="370292"/>
    <lineage>
        <taxon>Eukaryota</taxon>
        <taxon>Fungi</taxon>
        <taxon>Dikarya</taxon>
        <taxon>Basidiomycota</taxon>
        <taxon>Agaricomycotina</taxon>
        <taxon>Agaricomycetes</taxon>
        <taxon>Thelephorales</taxon>
        <taxon>Thelephoraceae</taxon>
        <taxon>Thelephora</taxon>
    </lineage>
</organism>
<dbReference type="Proteomes" id="UP000886501">
    <property type="component" value="Unassembled WGS sequence"/>
</dbReference>
<evidence type="ECO:0000313" key="2">
    <source>
        <dbReference type="Proteomes" id="UP000886501"/>
    </source>
</evidence>
<sequence length="96" mass="10328">WVDLSNASTDGPVALTEACEPAAFGPNSKDVLGGTYRKAAKFDASKFAISFDPHRCGLIGTIKDQLLEYNRTNTPPDCGIYKLNVYGKYPISGPNS</sequence>
<dbReference type="EMBL" id="MU118113">
    <property type="protein sequence ID" value="KAF9644912.1"/>
    <property type="molecule type" value="Genomic_DNA"/>
</dbReference>
<protein>
    <submittedName>
        <fullName evidence="1">Uncharacterized protein</fullName>
    </submittedName>
</protein>